<dbReference type="Pfam" id="PF01081">
    <property type="entry name" value="Aldolase"/>
    <property type="match status" value="1"/>
</dbReference>
<evidence type="ECO:0000256" key="3">
    <source>
        <dbReference type="ARBA" id="ARBA00011233"/>
    </source>
</evidence>
<dbReference type="STRING" id="35622.SAMN04489764_4270"/>
<dbReference type="InterPro" id="IPR013785">
    <property type="entry name" value="Aldolase_TIM"/>
</dbReference>
<keyword evidence="7" id="KW-1185">Reference proteome</keyword>
<dbReference type="GO" id="GO:0016829">
    <property type="term" value="F:lyase activity"/>
    <property type="evidence" value="ECO:0007669"/>
    <property type="project" value="UniProtKB-KW"/>
</dbReference>
<dbReference type="Gene3D" id="3.20.20.70">
    <property type="entry name" value="Aldolase class I"/>
    <property type="match status" value="1"/>
</dbReference>
<reference evidence="6 7" key="1">
    <citation type="submission" date="2016-10" db="EMBL/GenBank/DDBJ databases">
        <authorList>
            <person name="de Groot N.N."/>
        </authorList>
    </citation>
    <scope>NUCLEOTIDE SEQUENCE [LARGE SCALE GENOMIC DNA]</scope>
    <source>
        <strain evidence="6 7">DSM 43794</strain>
    </source>
</reference>
<proteinExistence type="inferred from homology"/>
<evidence type="ECO:0000256" key="2">
    <source>
        <dbReference type="ARBA" id="ARBA00006906"/>
    </source>
</evidence>
<sequence length="214" mass="21676">MTTLDEALAALPVIAIIRAADPRRLDAALQTLAEAGVRAMEVTMTTPGAAEAIRWAADGGLRGVAIGAGTVLDAATARRAVAAGAGYLITPAVLPEVIEEGRRLGVPVLPGAFTPTEIVQAWRQGAAMVKVFPASAAGGPGYIKDVRAPLPQIPLVPTGGIRIEDVPGYLRAGARAVGIGSPLLGDACTGGYMAALAARAARLVEILGRKDSDG</sequence>
<name>A0A1H1HC01_9ACTN</name>
<keyword evidence="4" id="KW-0456">Lyase</keyword>
<evidence type="ECO:0000313" key="6">
    <source>
        <dbReference type="EMBL" id="SDR23005.1"/>
    </source>
</evidence>
<organism evidence="6 7">
    <name type="scientific">Thermostaphylospora chromogena</name>
    <dbReference type="NCBI Taxonomy" id="35622"/>
    <lineage>
        <taxon>Bacteria</taxon>
        <taxon>Bacillati</taxon>
        <taxon>Actinomycetota</taxon>
        <taxon>Actinomycetes</taxon>
        <taxon>Streptosporangiales</taxon>
        <taxon>Thermomonosporaceae</taxon>
        <taxon>Thermostaphylospora</taxon>
    </lineage>
</organism>
<comment type="subunit">
    <text evidence="3">Homotrimer.</text>
</comment>
<dbReference type="EMBL" id="FNKK01000002">
    <property type="protein sequence ID" value="SDR23005.1"/>
    <property type="molecule type" value="Genomic_DNA"/>
</dbReference>
<comment type="similarity">
    <text evidence="2">Belongs to the KHG/KDPG aldolase family.</text>
</comment>
<comment type="pathway">
    <text evidence="1">Carbohydrate acid metabolism.</text>
</comment>
<dbReference type="PANTHER" id="PTHR30246:SF1">
    <property type="entry name" value="2-DEHYDRO-3-DEOXY-6-PHOSPHOGALACTONATE ALDOLASE-RELATED"/>
    <property type="match status" value="1"/>
</dbReference>
<dbReference type="AlphaFoldDB" id="A0A1H1HC01"/>
<dbReference type="Proteomes" id="UP000217103">
    <property type="component" value="Unassembled WGS sequence"/>
</dbReference>
<dbReference type="PANTHER" id="PTHR30246">
    <property type="entry name" value="2-KETO-3-DEOXY-6-PHOSPHOGLUCONATE ALDOLASE"/>
    <property type="match status" value="1"/>
</dbReference>
<dbReference type="NCBIfam" id="TIGR01182">
    <property type="entry name" value="eda"/>
    <property type="match status" value="1"/>
</dbReference>
<accession>A0A1H1HC01</accession>
<dbReference type="InterPro" id="IPR000887">
    <property type="entry name" value="Aldlse_KDPG_KHG"/>
</dbReference>
<dbReference type="OrthoDB" id="9805177at2"/>
<evidence type="ECO:0000256" key="1">
    <source>
        <dbReference type="ARBA" id="ARBA00004761"/>
    </source>
</evidence>
<keyword evidence="5" id="KW-0119">Carbohydrate metabolism</keyword>
<dbReference type="RefSeq" id="WP_093261349.1">
    <property type="nucleotide sequence ID" value="NZ_FNKK01000002.1"/>
</dbReference>
<evidence type="ECO:0000256" key="5">
    <source>
        <dbReference type="ARBA" id="ARBA00023277"/>
    </source>
</evidence>
<dbReference type="SUPFAM" id="SSF51569">
    <property type="entry name" value="Aldolase"/>
    <property type="match status" value="1"/>
</dbReference>
<gene>
    <name evidence="6" type="ORF">SAMN04489764_4270</name>
</gene>
<dbReference type="CDD" id="cd00452">
    <property type="entry name" value="KDPG_aldolase"/>
    <property type="match status" value="1"/>
</dbReference>
<evidence type="ECO:0000256" key="4">
    <source>
        <dbReference type="ARBA" id="ARBA00023239"/>
    </source>
</evidence>
<evidence type="ECO:0000313" key="7">
    <source>
        <dbReference type="Proteomes" id="UP000217103"/>
    </source>
</evidence>
<protein>
    <submittedName>
        <fullName evidence="6">2-dehydro-3-deoxyphosphogluconate aldolase / (4S)-4-hydroxy-2-oxoglutarate aldolase</fullName>
    </submittedName>
</protein>